<gene>
    <name evidence="3" type="ORF">ACFOW6_03145</name>
</gene>
<feature type="domain" description="DUF2061" evidence="2">
    <location>
        <begin position="5"/>
        <end position="56"/>
    </location>
</feature>
<evidence type="ECO:0000313" key="3">
    <source>
        <dbReference type="EMBL" id="MFC4350537.1"/>
    </source>
</evidence>
<evidence type="ECO:0000313" key="4">
    <source>
        <dbReference type="Proteomes" id="UP001595799"/>
    </source>
</evidence>
<dbReference type="EMBL" id="JBHSCW010000001">
    <property type="protein sequence ID" value="MFC4350537.1"/>
    <property type="molecule type" value="Genomic_DNA"/>
</dbReference>
<dbReference type="InterPro" id="IPR018638">
    <property type="entry name" value="DUF2061_membrane"/>
</dbReference>
<proteinExistence type="predicted"/>
<evidence type="ECO:0000259" key="2">
    <source>
        <dbReference type="Pfam" id="PF09834"/>
    </source>
</evidence>
<comment type="caution">
    <text evidence="3">The sequence shown here is derived from an EMBL/GenBank/DDBJ whole genome shotgun (WGS) entry which is preliminary data.</text>
</comment>
<accession>A0ABV8UH87</accession>
<dbReference type="Proteomes" id="UP001595799">
    <property type="component" value="Unassembled WGS sequence"/>
</dbReference>
<sequence>MKRDLIKTLSYGFFHILVGFSIAFALTGSVAIASGIALIEPMANTVLYFFHERVWKRLGRRKQTDAEDLSRHHRGAHA</sequence>
<reference evidence="4" key="1">
    <citation type="journal article" date="2019" name="Int. J. Syst. Evol. Microbiol.">
        <title>The Global Catalogue of Microorganisms (GCM) 10K type strain sequencing project: providing services to taxonomists for standard genome sequencing and annotation.</title>
        <authorList>
            <consortium name="The Broad Institute Genomics Platform"/>
            <consortium name="The Broad Institute Genome Sequencing Center for Infectious Disease"/>
            <person name="Wu L."/>
            <person name="Ma J."/>
        </authorList>
    </citation>
    <scope>NUCLEOTIDE SEQUENCE [LARGE SCALE GENOMIC DNA]</scope>
    <source>
        <strain evidence="4">CECT 8472</strain>
    </source>
</reference>
<protein>
    <submittedName>
        <fullName evidence="3">DUF2061 domain-containing protein</fullName>
    </submittedName>
</protein>
<keyword evidence="4" id="KW-1185">Reference proteome</keyword>
<keyword evidence="1" id="KW-1133">Transmembrane helix</keyword>
<evidence type="ECO:0000256" key="1">
    <source>
        <dbReference type="SAM" id="Phobius"/>
    </source>
</evidence>
<dbReference type="Pfam" id="PF09834">
    <property type="entry name" value="DUF2061"/>
    <property type="match status" value="1"/>
</dbReference>
<keyword evidence="1" id="KW-0472">Membrane</keyword>
<keyword evidence="1" id="KW-0812">Transmembrane</keyword>
<dbReference type="RefSeq" id="WP_382420872.1">
    <property type="nucleotide sequence ID" value="NZ_JBHSCW010000001.1"/>
</dbReference>
<feature type="transmembrane region" description="Helical" evidence="1">
    <location>
        <begin position="12"/>
        <end position="39"/>
    </location>
</feature>
<organism evidence="3 4">
    <name type="scientific">Fodinicurvata halophila</name>
    <dbReference type="NCBI Taxonomy" id="1419723"/>
    <lineage>
        <taxon>Bacteria</taxon>
        <taxon>Pseudomonadati</taxon>
        <taxon>Pseudomonadota</taxon>
        <taxon>Alphaproteobacteria</taxon>
        <taxon>Rhodospirillales</taxon>
        <taxon>Rhodovibrionaceae</taxon>
        <taxon>Fodinicurvata</taxon>
    </lineage>
</organism>
<name>A0ABV8UH87_9PROT</name>